<evidence type="ECO:0000313" key="12">
    <source>
        <dbReference type="Proteomes" id="UP000429523"/>
    </source>
</evidence>
<dbReference type="Proteomes" id="UP000440367">
    <property type="component" value="Unassembled WGS sequence"/>
</dbReference>
<dbReference type="AlphaFoldDB" id="A0A6A4ABB5"/>
<evidence type="ECO:0000313" key="4">
    <source>
        <dbReference type="EMBL" id="KAE9134327.1"/>
    </source>
</evidence>
<dbReference type="Proteomes" id="UP000440732">
    <property type="component" value="Unassembled WGS sequence"/>
</dbReference>
<dbReference type="EMBL" id="QXFZ01000075">
    <property type="protein sequence ID" value="KAE9134977.1"/>
    <property type="molecule type" value="Genomic_DNA"/>
</dbReference>
<comment type="caution">
    <text evidence="9">The sequence shown here is derived from an EMBL/GenBank/DDBJ whole genome shotgun (WGS) entry which is preliminary data.</text>
</comment>
<evidence type="ECO:0000313" key="11">
    <source>
        <dbReference type="EMBL" id="KAE9362194.1"/>
    </source>
</evidence>
<evidence type="ECO:0000313" key="3">
    <source>
        <dbReference type="EMBL" id="KAE9027550.1"/>
    </source>
</evidence>
<evidence type="ECO:0000313" key="10">
    <source>
        <dbReference type="EMBL" id="KAE9326378.1"/>
    </source>
</evidence>
<dbReference type="Proteomes" id="UP000460718">
    <property type="component" value="Unassembled WGS sequence"/>
</dbReference>
<evidence type="ECO:0000313" key="13">
    <source>
        <dbReference type="Proteomes" id="UP000433483"/>
    </source>
</evidence>
<dbReference type="Proteomes" id="UP000429523">
    <property type="component" value="Unassembled WGS sequence"/>
</dbReference>
<dbReference type="EMBL" id="QXGF01000085">
    <property type="protein sequence ID" value="KAE8947290.1"/>
    <property type="molecule type" value="Genomic_DNA"/>
</dbReference>
<reference evidence="12 13" key="1">
    <citation type="submission" date="2018-08" db="EMBL/GenBank/DDBJ databases">
        <title>Genomic investigation of the strawberry pathogen Phytophthora fragariae indicates pathogenicity is determined by transcriptional variation in three key races.</title>
        <authorList>
            <person name="Adams T.M."/>
            <person name="Armitage A.D."/>
            <person name="Sobczyk M.K."/>
            <person name="Bates H.J."/>
            <person name="Dunwell J.M."/>
            <person name="Nellist C.F."/>
            <person name="Harrison R.J."/>
        </authorList>
    </citation>
    <scope>NUCLEOTIDE SEQUENCE [LARGE SCALE GENOMIC DNA]</scope>
    <source>
        <strain evidence="10 14">A4</strain>
        <strain evidence="9 15">BC-1</strain>
        <strain evidence="8 19">BC-23</strain>
        <strain evidence="7 13">NOV-27</strain>
        <strain evidence="6 16">NOV-5</strain>
        <strain evidence="5 17">NOV-71</strain>
        <strain evidence="11 20">NOV-77</strain>
        <strain evidence="2 12">NOV-9</strain>
        <strain evidence="4 21">ONT-3</strain>
        <strain evidence="3 18">SCRP245</strain>
    </source>
</reference>
<evidence type="ECO:0000313" key="17">
    <source>
        <dbReference type="Proteomes" id="UP000441208"/>
    </source>
</evidence>
<evidence type="ECO:0000313" key="7">
    <source>
        <dbReference type="EMBL" id="KAE9232280.1"/>
    </source>
</evidence>
<dbReference type="EMBL" id="QXFW01000058">
    <property type="protein sequence ID" value="KAE9027550.1"/>
    <property type="molecule type" value="Genomic_DNA"/>
</dbReference>
<keyword evidence="13" id="KW-1185">Reference proteome</keyword>
<dbReference type="EMBL" id="QXGC01000053">
    <property type="protein sequence ID" value="KAE9252435.1"/>
    <property type="molecule type" value="Genomic_DNA"/>
</dbReference>
<evidence type="ECO:0000313" key="5">
    <source>
        <dbReference type="EMBL" id="KAE9134977.1"/>
    </source>
</evidence>
<evidence type="ECO:0000313" key="21">
    <source>
        <dbReference type="Proteomes" id="UP000488956"/>
    </source>
</evidence>
<dbReference type="EMBL" id="QXFX01000068">
    <property type="protein sequence ID" value="KAE9134327.1"/>
    <property type="molecule type" value="Genomic_DNA"/>
</dbReference>
<evidence type="ECO:0000313" key="20">
    <source>
        <dbReference type="Proteomes" id="UP000486351"/>
    </source>
</evidence>
<name>A0A6A4ABB5_9STRA</name>
<dbReference type="EMBL" id="QXFY01000006">
    <property type="protein sequence ID" value="KAE9362194.1"/>
    <property type="molecule type" value="Genomic_DNA"/>
</dbReference>
<dbReference type="OrthoDB" id="93168at2759"/>
<evidence type="ECO:0000313" key="19">
    <source>
        <dbReference type="Proteomes" id="UP000476176"/>
    </source>
</evidence>
<dbReference type="Proteomes" id="UP000488956">
    <property type="component" value="Unassembled WGS sequence"/>
</dbReference>
<evidence type="ECO:0000313" key="18">
    <source>
        <dbReference type="Proteomes" id="UP000460718"/>
    </source>
</evidence>
<dbReference type="EMBL" id="QXGB01000077">
    <property type="protein sequence ID" value="KAE9232280.1"/>
    <property type="molecule type" value="Genomic_DNA"/>
</dbReference>
<sequence length="189" mass="21548">MLQFFPLGLAPAFSEDASEIERYRTRQRLLSRGQPRGSPSPGCTEDSDAHDERRRKTSVKWQHRQQQQQHTLLGSQHEDGRWPEPAGTEMRVGFNAFDSSASPEVFDQAQKPVTQAETSRTRPCGGDNQRQSDCLASVERAVTSMGFPVLEWAPGLQHPSTLCAYVPLQREDWSSHQRYGLYCHQPRYF</sequence>
<evidence type="ECO:0000313" key="15">
    <source>
        <dbReference type="Proteomes" id="UP000440367"/>
    </source>
</evidence>
<evidence type="ECO:0000313" key="9">
    <source>
        <dbReference type="EMBL" id="KAE9253570.1"/>
    </source>
</evidence>
<protein>
    <submittedName>
        <fullName evidence="9">Uncharacterized protein</fullName>
    </submittedName>
</protein>
<dbReference type="EMBL" id="QXGA01000067">
    <property type="protein sequence ID" value="KAE9153502.1"/>
    <property type="molecule type" value="Genomic_DNA"/>
</dbReference>
<dbReference type="EMBL" id="QXGD01000091">
    <property type="protein sequence ID" value="KAE9253570.1"/>
    <property type="molecule type" value="Genomic_DNA"/>
</dbReference>
<organism evidence="9 15">
    <name type="scientific">Phytophthora fragariae</name>
    <dbReference type="NCBI Taxonomy" id="53985"/>
    <lineage>
        <taxon>Eukaryota</taxon>
        <taxon>Sar</taxon>
        <taxon>Stramenopiles</taxon>
        <taxon>Oomycota</taxon>
        <taxon>Peronosporomycetes</taxon>
        <taxon>Peronosporales</taxon>
        <taxon>Peronosporaceae</taxon>
        <taxon>Phytophthora</taxon>
    </lineage>
</organism>
<gene>
    <name evidence="10" type="ORF">PF001_g2464</name>
    <name evidence="9" type="ORF">PF002_g3267</name>
    <name evidence="8" type="ORF">PF004_g1967</name>
    <name evidence="7" type="ORF">PF005_g2771</name>
    <name evidence="6" type="ORF">PF006_g2383</name>
    <name evidence="5" type="ORF">PF007_g2726</name>
    <name evidence="11" type="ORF">PF008_g311</name>
    <name evidence="2" type="ORF">PF009_g3095</name>
    <name evidence="4" type="ORF">PF010_g2488</name>
    <name evidence="3" type="ORF">PF011_g1986</name>
</gene>
<dbReference type="Proteomes" id="UP000433483">
    <property type="component" value="Unassembled WGS sequence"/>
</dbReference>
<dbReference type="Proteomes" id="UP000441208">
    <property type="component" value="Unassembled WGS sequence"/>
</dbReference>
<evidence type="ECO:0000313" key="6">
    <source>
        <dbReference type="EMBL" id="KAE9153502.1"/>
    </source>
</evidence>
<evidence type="ECO:0000313" key="14">
    <source>
        <dbReference type="Proteomes" id="UP000437068"/>
    </source>
</evidence>
<accession>A0A6A4ABB5</accession>
<evidence type="ECO:0000313" key="16">
    <source>
        <dbReference type="Proteomes" id="UP000440732"/>
    </source>
</evidence>
<feature type="region of interest" description="Disordered" evidence="1">
    <location>
        <begin position="26"/>
        <end position="94"/>
    </location>
</feature>
<dbReference type="Proteomes" id="UP000486351">
    <property type="component" value="Unassembled WGS sequence"/>
</dbReference>
<dbReference type="Proteomes" id="UP000437068">
    <property type="component" value="Unassembled WGS sequence"/>
</dbReference>
<feature type="compositionally biased region" description="Basic residues" evidence="1">
    <location>
        <begin position="53"/>
        <end position="63"/>
    </location>
</feature>
<dbReference type="EMBL" id="QXGE01000069">
    <property type="protein sequence ID" value="KAE9326378.1"/>
    <property type="molecule type" value="Genomic_DNA"/>
</dbReference>
<evidence type="ECO:0000256" key="1">
    <source>
        <dbReference type="SAM" id="MobiDB-lite"/>
    </source>
</evidence>
<dbReference type="Proteomes" id="UP000476176">
    <property type="component" value="Unassembled WGS sequence"/>
</dbReference>
<proteinExistence type="predicted"/>
<evidence type="ECO:0000313" key="2">
    <source>
        <dbReference type="EMBL" id="KAE8947290.1"/>
    </source>
</evidence>
<evidence type="ECO:0000313" key="8">
    <source>
        <dbReference type="EMBL" id="KAE9252435.1"/>
    </source>
</evidence>